<comment type="caution">
    <text evidence="4">The sequence shown here is derived from an EMBL/GenBank/DDBJ whole genome shotgun (WGS) entry which is preliminary data.</text>
</comment>
<evidence type="ECO:0000313" key="4">
    <source>
        <dbReference type="EMBL" id="RMZ59314.1"/>
    </source>
</evidence>
<evidence type="ECO:0000256" key="1">
    <source>
        <dbReference type="ARBA" id="ARBA00006464"/>
    </source>
</evidence>
<evidence type="ECO:0000259" key="3">
    <source>
        <dbReference type="Pfam" id="PF02397"/>
    </source>
</evidence>
<dbReference type="RefSeq" id="WP_122546435.1">
    <property type="nucleotide sequence ID" value="NZ_QWIV01000013.1"/>
</dbReference>
<dbReference type="Pfam" id="PF02397">
    <property type="entry name" value="Bac_transf"/>
    <property type="match status" value="1"/>
</dbReference>
<dbReference type="AlphaFoldDB" id="A0A3M7LB84"/>
<accession>A0A3M7LB84</accession>
<feature type="transmembrane region" description="Helical" evidence="2">
    <location>
        <begin position="12"/>
        <end position="36"/>
    </location>
</feature>
<dbReference type="PANTHER" id="PTHR30576">
    <property type="entry name" value="COLANIC BIOSYNTHESIS UDP-GLUCOSE LIPID CARRIER TRANSFERASE"/>
    <property type="match status" value="1"/>
</dbReference>
<sequence>MYKSFFKRVVDFTAAFIGLMILSPIFIGVTIGLYFANQGTPFFFQTRPGRNEKRFKVIKFKTMNDKKDSQGNMLPDSERLTTIGSILRKTSLDEIPQLINVLKGDMSLIGPRPLLEKYLPYYTQEEKIRHTVRPGITGWAQLQGRNTLKWDDRLAFDIEYVNNISFSFDLKIFFLTIKKVFKSEGVIMDPRSIMKDLDEERSDC</sequence>
<feature type="domain" description="Bacterial sugar transferase" evidence="3">
    <location>
        <begin position="7"/>
        <end position="182"/>
    </location>
</feature>
<proteinExistence type="inferred from homology"/>
<keyword evidence="2" id="KW-1133">Transmembrane helix</keyword>
<keyword evidence="2" id="KW-0812">Transmembrane</keyword>
<evidence type="ECO:0000313" key="5">
    <source>
        <dbReference type="Proteomes" id="UP000267524"/>
    </source>
</evidence>
<dbReference type="Proteomes" id="UP000267524">
    <property type="component" value="Unassembled WGS sequence"/>
</dbReference>
<evidence type="ECO:0000256" key="2">
    <source>
        <dbReference type="SAM" id="Phobius"/>
    </source>
</evidence>
<dbReference type="GO" id="GO:0016780">
    <property type="term" value="F:phosphotransferase activity, for other substituted phosphate groups"/>
    <property type="evidence" value="ECO:0007669"/>
    <property type="project" value="TreeGrafter"/>
</dbReference>
<comment type="similarity">
    <text evidence="1">Belongs to the bacterial sugar transferase family.</text>
</comment>
<keyword evidence="4" id="KW-0808">Transferase</keyword>
<reference evidence="4 5" key="1">
    <citation type="submission" date="2018-08" db="EMBL/GenBank/DDBJ databases">
        <title>Chryseobacterium nematophagum: a novel matrix digesting pathogen of nematodes.</title>
        <authorList>
            <person name="Page A."/>
            <person name="Roberts M."/>
            <person name="Felix M.-A."/>
            <person name="Weir W."/>
        </authorList>
    </citation>
    <scope>NUCLEOTIDE SEQUENCE [LARGE SCALE GENOMIC DNA]</scope>
    <source>
        <strain evidence="4 5">JUb275</strain>
    </source>
</reference>
<gene>
    <name evidence="4" type="ORF">D1632_06630</name>
</gene>
<organism evidence="4 5">
    <name type="scientific">Chryseobacterium nematophagum</name>
    <dbReference type="NCBI Taxonomy" id="2305228"/>
    <lineage>
        <taxon>Bacteria</taxon>
        <taxon>Pseudomonadati</taxon>
        <taxon>Bacteroidota</taxon>
        <taxon>Flavobacteriia</taxon>
        <taxon>Flavobacteriales</taxon>
        <taxon>Weeksellaceae</taxon>
        <taxon>Chryseobacterium group</taxon>
        <taxon>Chryseobacterium</taxon>
    </lineage>
</organism>
<dbReference type="EMBL" id="QWIV01000013">
    <property type="protein sequence ID" value="RMZ59314.1"/>
    <property type="molecule type" value="Genomic_DNA"/>
</dbReference>
<protein>
    <submittedName>
        <fullName evidence="4">Sugar transferase</fullName>
    </submittedName>
</protein>
<dbReference type="InterPro" id="IPR003362">
    <property type="entry name" value="Bact_transf"/>
</dbReference>
<keyword evidence="5" id="KW-1185">Reference proteome</keyword>
<keyword evidence="2" id="KW-0472">Membrane</keyword>
<dbReference type="PANTHER" id="PTHR30576:SF8">
    <property type="entry name" value="UNDECAPRENYL-PHOSPHATE GALACTOSE PHOSPHOTRANSFERASE"/>
    <property type="match status" value="1"/>
</dbReference>
<name>A0A3M7LB84_9FLAO</name>